<name>A0A075BEE3_9CAUD</name>
<evidence type="ECO:0000313" key="2">
    <source>
        <dbReference type="Proteomes" id="UP000028568"/>
    </source>
</evidence>
<sequence length="80" mass="9393">MEMADLERFDAFVRLISDDELSEERILELSVDLLNPILEGGTAYKAKKRIKSKFGKLEAKNFKRNYKFLLKSIAQIDQRR</sequence>
<dbReference type="Proteomes" id="UP000028568">
    <property type="component" value="Segment"/>
</dbReference>
<dbReference type="RefSeq" id="YP_009098310.1">
    <property type="nucleotide sequence ID" value="NC_025417.1"/>
</dbReference>
<reference evidence="1 2" key="1">
    <citation type="journal article" date="2014" name="PLoS ONE">
        <title>Improving the Safety of Staphylococcus aureus Polyvalent Phages by Their Production on a Staphylococcus xylosus Strain.</title>
        <authorList>
            <person name="El Haddad L."/>
            <person name="Ben Abdallah N."/>
            <person name="Plante P.L."/>
            <person name="Dumaresq J."/>
            <person name="Katsarava R."/>
            <person name="Labrie S."/>
            <person name="Corbeil J."/>
            <person name="St-Gelais D."/>
            <person name="Moineau S."/>
        </authorList>
    </citation>
    <scope>NUCLEOTIDE SEQUENCE [LARGE SCALE GENOMIC DNA]</scope>
</reference>
<dbReference type="GeneID" id="22276573"/>
<evidence type="ECO:0000313" key="1">
    <source>
        <dbReference type="EMBL" id="AFX93427.1"/>
    </source>
</evidence>
<dbReference type="KEGG" id="vg:22276573"/>
<dbReference type="EMBL" id="KC012913">
    <property type="protein sequence ID" value="AFX93427.1"/>
    <property type="molecule type" value="Genomic_DNA"/>
</dbReference>
<organism evidence="1 2">
    <name type="scientific">Staphylococcus phage Team1</name>
    <dbReference type="NCBI Taxonomy" id="1262512"/>
    <lineage>
        <taxon>Viruses</taxon>
        <taxon>Duplodnaviria</taxon>
        <taxon>Heunggongvirae</taxon>
        <taxon>Uroviricota</taxon>
        <taxon>Caudoviricetes</taxon>
        <taxon>Herelleviridae</taxon>
        <taxon>Twortvirinae</taxon>
        <taxon>Kayvirus</taxon>
        <taxon>Kayvirus G1</taxon>
    </lineage>
</organism>
<proteinExistence type="predicted"/>
<protein>
    <submittedName>
        <fullName evidence="1">Uncharacterized protein</fullName>
    </submittedName>
</protein>
<accession>A0A075BEE3</accession>